<dbReference type="Proteomes" id="UP000677537">
    <property type="component" value="Unassembled WGS sequence"/>
</dbReference>
<dbReference type="InterPro" id="IPR030678">
    <property type="entry name" value="Peptide/Ni-bd"/>
</dbReference>
<dbReference type="InterPro" id="IPR006311">
    <property type="entry name" value="TAT_signal"/>
</dbReference>
<evidence type="ECO:0000256" key="1">
    <source>
        <dbReference type="ARBA" id="ARBA00004418"/>
    </source>
</evidence>
<dbReference type="GO" id="GO:0015833">
    <property type="term" value="P:peptide transport"/>
    <property type="evidence" value="ECO:0007669"/>
    <property type="project" value="TreeGrafter"/>
</dbReference>
<dbReference type="Gene3D" id="3.10.105.10">
    <property type="entry name" value="Dipeptide-binding Protein, Domain 3"/>
    <property type="match status" value="1"/>
</dbReference>
<evidence type="ECO:0000256" key="2">
    <source>
        <dbReference type="ARBA" id="ARBA00005695"/>
    </source>
</evidence>
<sequence>MTMHRRSLLAATSALPLARAAIAQPANARVLRYVPPADLSSLDPIWTTSVVARDHGFLVYDTLYGADATFRPQPQLAEGHTVEEDGRSVTITLRPDIRFHDNEPIRAADCVASLRRWMARSITGQKIAEVTDSLEAVDDRRLRFRLKRPFPPLIELLSLPSAPVPFIMPERVARTDPFQQITDTTGSGPYRFLRDEYRSGAQAAYARFDGYKPTNAGGTGLSAGPKVAHFERVEWKTIPDGATAAAALQQGEIDWYAQPQPELLDLLSRDRNVQLQRAELVPTIATMRFNALHPVFSDKRMRRALLPAIDQTDFIAAAVGTDPRRSVTPAGVFPPGSPMASDVALESLTGPRSTDRAKALLKEAGYSGQLVRMIGPTDILVPSALVQVGADLFRRLDINLDLQLSDWGSHTQRRANREPVEKGGWSVAFYSFPGLDFLSPATHYLARGNGTSGWFGWPTAPKLEALREDWFNAPDQNAQRAVARDIQREVMEELPFVPLGAVVNYTALRKDLRDRVVGFPIFWNIRRG</sequence>
<dbReference type="InterPro" id="IPR000914">
    <property type="entry name" value="SBP_5_dom"/>
</dbReference>
<gene>
    <name evidence="6" type="ORF">J5Y10_24220</name>
</gene>
<dbReference type="GO" id="GO:0030288">
    <property type="term" value="C:outer membrane-bounded periplasmic space"/>
    <property type="evidence" value="ECO:0007669"/>
    <property type="project" value="UniProtKB-ARBA"/>
</dbReference>
<reference evidence="6" key="1">
    <citation type="submission" date="2021-03" db="EMBL/GenBank/DDBJ databases">
        <authorList>
            <person name="So Y."/>
        </authorList>
    </citation>
    <scope>NUCLEOTIDE SEQUENCE</scope>
    <source>
        <strain evidence="6">SG15</strain>
    </source>
</reference>
<dbReference type="SUPFAM" id="SSF53850">
    <property type="entry name" value="Periplasmic binding protein-like II"/>
    <property type="match status" value="1"/>
</dbReference>
<evidence type="ECO:0000256" key="4">
    <source>
        <dbReference type="SAM" id="SignalP"/>
    </source>
</evidence>
<name>A0A940SA81_9PROT</name>
<dbReference type="PANTHER" id="PTHR30290">
    <property type="entry name" value="PERIPLASMIC BINDING COMPONENT OF ABC TRANSPORTER"/>
    <property type="match status" value="1"/>
</dbReference>
<dbReference type="AlphaFoldDB" id="A0A940SA81"/>
<keyword evidence="7" id="KW-1185">Reference proteome</keyword>
<protein>
    <submittedName>
        <fullName evidence="6">ABC transporter substrate-binding protein</fullName>
    </submittedName>
</protein>
<keyword evidence="3 4" id="KW-0732">Signal</keyword>
<feature type="domain" description="Solute-binding protein family 5" evidence="5">
    <location>
        <begin position="72"/>
        <end position="430"/>
    </location>
</feature>
<comment type="subcellular location">
    <subcellularLocation>
        <location evidence="1">Periplasm</location>
    </subcellularLocation>
</comment>
<dbReference type="Gene3D" id="3.40.190.10">
    <property type="entry name" value="Periplasmic binding protein-like II"/>
    <property type="match status" value="1"/>
</dbReference>
<accession>A0A940SA81</accession>
<dbReference type="PROSITE" id="PS51318">
    <property type="entry name" value="TAT"/>
    <property type="match status" value="1"/>
</dbReference>
<evidence type="ECO:0000313" key="7">
    <source>
        <dbReference type="Proteomes" id="UP000677537"/>
    </source>
</evidence>
<feature type="signal peptide" evidence="4">
    <location>
        <begin position="1"/>
        <end position="28"/>
    </location>
</feature>
<dbReference type="InterPro" id="IPR039424">
    <property type="entry name" value="SBP_5"/>
</dbReference>
<organism evidence="6 7">
    <name type="scientific">Roseomonas indoligenes</name>
    <dbReference type="NCBI Taxonomy" id="2820811"/>
    <lineage>
        <taxon>Bacteria</taxon>
        <taxon>Pseudomonadati</taxon>
        <taxon>Pseudomonadota</taxon>
        <taxon>Alphaproteobacteria</taxon>
        <taxon>Acetobacterales</taxon>
        <taxon>Roseomonadaceae</taxon>
        <taxon>Roseomonas</taxon>
    </lineage>
</organism>
<dbReference type="EMBL" id="JAGIZA010000023">
    <property type="protein sequence ID" value="MBP0495912.1"/>
    <property type="molecule type" value="Genomic_DNA"/>
</dbReference>
<dbReference type="GO" id="GO:1904680">
    <property type="term" value="F:peptide transmembrane transporter activity"/>
    <property type="evidence" value="ECO:0007669"/>
    <property type="project" value="TreeGrafter"/>
</dbReference>
<evidence type="ECO:0000313" key="6">
    <source>
        <dbReference type="EMBL" id="MBP0495912.1"/>
    </source>
</evidence>
<evidence type="ECO:0000256" key="3">
    <source>
        <dbReference type="ARBA" id="ARBA00022729"/>
    </source>
</evidence>
<comment type="similarity">
    <text evidence="2">Belongs to the bacterial solute-binding protein 5 family.</text>
</comment>
<feature type="chain" id="PRO_5037922187" evidence="4">
    <location>
        <begin position="29"/>
        <end position="528"/>
    </location>
</feature>
<proteinExistence type="inferred from homology"/>
<dbReference type="Pfam" id="PF00496">
    <property type="entry name" value="SBP_bac_5"/>
    <property type="match status" value="1"/>
</dbReference>
<dbReference type="GO" id="GO:0043190">
    <property type="term" value="C:ATP-binding cassette (ABC) transporter complex"/>
    <property type="evidence" value="ECO:0007669"/>
    <property type="project" value="InterPro"/>
</dbReference>
<dbReference type="PIRSF" id="PIRSF002741">
    <property type="entry name" value="MppA"/>
    <property type="match status" value="1"/>
</dbReference>
<comment type="caution">
    <text evidence="6">The sequence shown here is derived from an EMBL/GenBank/DDBJ whole genome shotgun (WGS) entry which is preliminary data.</text>
</comment>
<evidence type="ECO:0000259" key="5">
    <source>
        <dbReference type="Pfam" id="PF00496"/>
    </source>
</evidence>
<dbReference type="PANTHER" id="PTHR30290:SF38">
    <property type="entry name" value="D,D-DIPEPTIDE-BINDING PERIPLASMIC PROTEIN DDPA-RELATED"/>
    <property type="match status" value="1"/>
</dbReference>
<dbReference type="CDD" id="cd08502">
    <property type="entry name" value="PBP2_NikA_DppA_OppA_like_16"/>
    <property type="match status" value="1"/>
</dbReference>